<dbReference type="PANTHER" id="PTHR43157">
    <property type="entry name" value="PHOSPHATIDYLINOSITOL-GLYCAN BIOSYNTHESIS CLASS F PROTEIN-RELATED"/>
    <property type="match status" value="1"/>
</dbReference>
<dbReference type="Gene3D" id="3.40.50.720">
    <property type="entry name" value="NAD(P)-binding Rossmann-like Domain"/>
    <property type="match status" value="1"/>
</dbReference>
<protein>
    <recommendedName>
        <fullName evidence="4">Short-chain dehydrogenase/reductase family protein</fullName>
    </recommendedName>
</protein>
<dbReference type="SUPFAM" id="SSF51735">
    <property type="entry name" value="NAD(P)-binding Rossmann-fold domains"/>
    <property type="match status" value="1"/>
</dbReference>
<accession>A0ABR1HGD0</accession>
<dbReference type="PRINTS" id="PR00081">
    <property type="entry name" value="GDHRDH"/>
</dbReference>
<evidence type="ECO:0000256" key="1">
    <source>
        <dbReference type="ARBA" id="ARBA00023002"/>
    </source>
</evidence>
<keyword evidence="1" id="KW-0560">Oxidoreductase</keyword>
<reference evidence="2 3" key="1">
    <citation type="journal article" date="2025" name="Microbiol. Resour. Announc.">
        <title>Draft genome sequences for Neonectria magnoliae and Neonectria punicea, canker pathogens of Liriodendron tulipifera and Acer saccharum in West Virginia.</title>
        <authorList>
            <person name="Petronek H.M."/>
            <person name="Kasson M.T."/>
            <person name="Metheny A.M."/>
            <person name="Stauder C.M."/>
            <person name="Lovett B."/>
            <person name="Lynch S.C."/>
            <person name="Garnas J.R."/>
            <person name="Kasson L.R."/>
            <person name="Stajich J.E."/>
        </authorList>
    </citation>
    <scope>NUCLEOTIDE SEQUENCE [LARGE SCALE GENOMIC DNA]</scope>
    <source>
        <strain evidence="2 3">NRRL 64653</strain>
    </source>
</reference>
<dbReference type="InterPro" id="IPR036291">
    <property type="entry name" value="NAD(P)-bd_dom_sf"/>
</dbReference>
<evidence type="ECO:0008006" key="4">
    <source>
        <dbReference type="Google" id="ProtNLM"/>
    </source>
</evidence>
<comment type="caution">
    <text evidence="2">The sequence shown here is derived from an EMBL/GenBank/DDBJ whole genome shotgun (WGS) entry which is preliminary data.</text>
</comment>
<sequence>MSSKLEKDVPWESSIRGTLHKQLRVHSKPLEPRPNLQGQTAIITGGNGGLGFEAGRQLLDLGLSHLILAVRSQTKGDAAAAKLREEFPNSTIDVSIIDLAEYSSILSFCERCRNLQGAIDYVILNAGLQNGSFEKNSKTGHEAVLQTNYLSTMLLLLLLIPIVKGKHIKTKINQPPVITTVGSDTMYFSKFSATGPILAQLDDPHQFTKLQQYSTSKLLVMMFIAQLAAKTNPDDVIINVCNPGLTGGTGLGSDGAGLLSRTAAGLFTKAVGRSIFAGASNYTHALLGEGKQSHGSFVSEWTIKPYAAVIYTKPGNDLMNRLWQETKEELKFASELGAQEFYGS</sequence>
<keyword evidence="3" id="KW-1185">Reference proteome</keyword>
<evidence type="ECO:0000313" key="2">
    <source>
        <dbReference type="EMBL" id="KAK7420231.1"/>
    </source>
</evidence>
<organism evidence="2 3">
    <name type="scientific">Neonectria punicea</name>
    <dbReference type="NCBI Taxonomy" id="979145"/>
    <lineage>
        <taxon>Eukaryota</taxon>
        <taxon>Fungi</taxon>
        <taxon>Dikarya</taxon>
        <taxon>Ascomycota</taxon>
        <taxon>Pezizomycotina</taxon>
        <taxon>Sordariomycetes</taxon>
        <taxon>Hypocreomycetidae</taxon>
        <taxon>Hypocreales</taxon>
        <taxon>Nectriaceae</taxon>
        <taxon>Neonectria</taxon>
    </lineage>
</organism>
<dbReference type="PANTHER" id="PTHR43157:SF35">
    <property type="entry name" value="DEHYDROGENASE_REDUCTASE FAMILY PROTEIN, PUTATIVE-RELATED"/>
    <property type="match status" value="1"/>
</dbReference>
<evidence type="ECO:0000313" key="3">
    <source>
        <dbReference type="Proteomes" id="UP001498476"/>
    </source>
</evidence>
<dbReference type="EMBL" id="JAZAVJ010000031">
    <property type="protein sequence ID" value="KAK7420231.1"/>
    <property type="molecule type" value="Genomic_DNA"/>
</dbReference>
<gene>
    <name evidence="2" type="ORF">QQX98_002886</name>
</gene>
<dbReference type="InterPro" id="IPR002347">
    <property type="entry name" value="SDR_fam"/>
</dbReference>
<dbReference type="Pfam" id="PF00106">
    <property type="entry name" value="adh_short"/>
    <property type="match status" value="1"/>
</dbReference>
<proteinExistence type="predicted"/>
<dbReference type="Proteomes" id="UP001498476">
    <property type="component" value="Unassembled WGS sequence"/>
</dbReference>
<name>A0ABR1HGD0_9HYPO</name>